<keyword evidence="1 2" id="KW-0812">Transmembrane</keyword>
<keyword evidence="1" id="KW-1133">Transmembrane helix</keyword>
<dbReference type="PANTHER" id="PTHR30489:SF0">
    <property type="entry name" value="LIPOPROTEIN-RELEASING SYSTEM TRANSMEMBRANE PROTEIN LOLE"/>
    <property type="match status" value="1"/>
</dbReference>
<protein>
    <submittedName>
        <fullName evidence="2">Lipoprotein releasing system transmembrane protein LolC/LolE</fullName>
    </submittedName>
</protein>
<dbReference type="InterPro" id="IPR051447">
    <property type="entry name" value="Lipoprotein-release_system"/>
</dbReference>
<accession>A0A3B0UXS1</accession>
<evidence type="ECO:0000256" key="1">
    <source>
        <dbReference type="SAM" id="Phobius"/>
    </source>
</evidence>
<reference evidence="2" key="1">
    <citation type="submission" date="2018-06" db="EMBL/GenBank/DDBJ databases">
        <authorList>
            <person name="Zhirakovskaya E."/>
        </authorList>
    </citation>
    <scope>NUCLEOTIDE SEQUENCE</scope>
</reference>
<evidence type="ECO:0000313" key="2">
    <source>
        <dbReference type="EMBL" id="VAW33550.1"/>
    </source>
</evidence>
<dbReference type="PANTHER" id="PTHR30489">
    <property type="entry name" value="LIPOPROTEIN-RELEASING SYSTEM TRANSMEMBRANE PROTEIN LOLE"/>
    <property type="match status" value="1"/>
</dbReference>
<proteinExistence type="predicted"/>
<dbReference type="GO" id="GO:0098797">
    <property type="term" value="C:plasma membrane protein complex"/>
    <property type="evidence" value="ECO:0007669"/>
    <property type="project" value="TreeGrafter"/>
</dbReference>
<organism evidence="2">
    <name type="scientific">hydrothermal vent metagenome</name>
    <dbReference type="NCBI Taxonomy" id="652676"/>
    <lineage>
        <taxon>unclassified sequences</taxon>
        <taxon>metagenomes</taxon>
        <taxon>ecological metagenomes</taxon>
    </lineage>
</organism>
<keyword evidence="1" id="KW-0472">Membrane</keyword>
<dbReference type="AlphaFoldDB" id="A0A3B0UXS1"/>
<keyword evidence="2" id="KW-0449">Lipoprotein</keyword>
<gene>
    <name evidence="2" type="ORF">MNBD_DELTA03-1584</name>
</gene>
<name>A0A3B0UXS1_9ZZZZ</name>
<dbReference type="GO" id="GO:0044874">
    <property type="term" value="P:lipoprotein localization to outer membrane"/>
    <property type="evidence" value="ECO:0007669"/>
    <property type="project" value="TreeGrafter"/>
</dbReference>
<feature type="transmembrane region" description="Helical" evidence="1">
    <location>
        <begin position="36"/>
        <end position="53"/>
    </location>
</feature>
<sequence length="70" mass="7689">MGGITACRLLARYHFIKLPDVYPISTLPVELNSGDIIMISVGAIIITLLATLYPSWQAARIDPATALRYE</sequence>
<dbReference type="EMBL" id="UOEX01000041">
    <property type="protein sequence ID" value="VAW33550.1"/>
    <property type="molecule type" value="Genomic_DNA"/>
</dbReference>